<evidence type="ECO:0000313" key="2">
    <source>
        <dbReference type="Proteomes" id="UP000501374"/>
    </source>
</evidence>
<dbReference type="Proteomes" id="UP000501374">
    <property type="component" value="Chromosome"/>
</dbReference>
<name>A0A6H0T9R3_BACTU</name>
<accession>A0A6H0T9R3</accession>
<dbReference type="NCBIfam" id="NF038310">
    <property type="entry name" value="lysogeny_AimR"/>
    <property type="match status" value="1"/>
</dbReference>
<sequence length="379" mass="44158">MQSLLSAMYEDLKSNGYTNRKLAKRFDVSHTTVNSYFKETSEFDFMHFVESLRLHKPNNINYRRECVKKMFEQLTPVNERVAMEVLNMYGEYGLQKQLTAKIINSVKTTKNARINKKIASIYDLLALRLSGRISNDDFFVETDKMRNSFKTSNNEAKILSGFAFIYAQLNFGDYRMVSQYTNQLKPMIDDVSKDTIRKSYSLRIKEMESMSAQRGNDLETARKLCFEIINDETNPYDCMKSLAYCTLAETHMMDYEKAYYFLEQSFATLPIITNKKLLNRKGFIKNTLDFLNIVHEKNLDKINPSSLAEKAHLYAKIGKEKEAIIILEELEKKYGSLSPFQKYYKGLATGDKRFFEESIADFEKTGDFFYISLPKMALK</sequence>
<dbReference type="EMBL" id="CP035727">
    <property type="protein sequence ID" value="QIW17135.1"/>
    <property type="molecule type" value="Genomic_DNA"/>
</dbReference>
<reference evidence="2" key="1">
    <citation type="submission" date="2019-02" db="EMBL/GenBank/DDBJ databases">
        <title>Structural and Functional analysis of Lanthipeptide from Bacillus thuringiensis serovar andalousiensis B23193.</title>
        <authorList>
            <person name="Andreeva J.V."/>
            <person name="Grigoreva A."/>
        </authorList>
    </citation>
    <scope>NUCLEOTIDE SEQUENCE [LARGE SCALE GENOMIC DNA]</scope>
    <source>
        <strain evidence="2">B23193</strain>
    </source>
</reference>
<protein>
    <submittedName>
        <fullName evidence="1">Uncharacterized protein</fullName>
    </submittedName>
</protein>
<organism evidence="1 2">
    <name type="scientific">Bacillus thuringiensis serovar andalousiensis</name>
    <dbReference type="NCBI Taxonomy" id="257985"/>
    <lineage>
        <taxon>Bacteria</taxon>
        <taxon>Bacillati</taxon>
        <taxon>Bacillota</taxon>
        <taxon>Bacilli</taxon>
        <taxon>Bacillales</taxon>
        <taxon>Bacillaceae</taxon>
        <taxon>Bacillus</taxon>
        <taxon>Bacillus cereus group</taxon>
    </lineage>
</organism>
<proteinExistence type="predicted"/>
<dbReference type="InterPro" id="IPR047705">
    <property type="entry name" value="AimR-like"/>
</dbReference>
<dbReference type="AlphaFoldDB" id="A0A6H0T9R3"/>
<gene>
    <name evidence="1" type="ORF">EVG22_01150</name>
</gene>
<evidence type="ECO:0000313" key="1">
    <source>
        <dbReference type="EMBL" id="QIW17135.1"/>
    </source>
</evidence>
<dbReference type="RefSeq" id="WP_172552574.1">
    <property type="nucleotide sequence ID" value="NZ_CP035727.2"/>
</dbReference>
<dbReference type="Pfam" id="PF22871">
    <property type="entry name" value="AimR"/>
    <property type="match status" value="1"/>
</dbReference>